<proteinExistence type="predicted"/>
<dbReference type="NCBIfam" id="TIGR01760">
    <property type="entry name" value="tape_meas_TP901"/>
    <property type="match status" value="1"/>
</dbReference>
<organism evidence="5 6">
    <name type="scientific">Caldanaerobacter subterraneus</name>
    <dbReference type="NCBI Taxonomy" id="911092"/>
    <lineage>
        <taxon>Bacteria</taxon>
        <taxon>Bacillati</taxon>
        <taxon>Bacillota</taxon>
        <taxon>Clostridia</taxon>
        <taxon>Thermoanaerobacterales</taxon>
        <taxon>Thermoanaerobacteraceae</taxon>
        <taxon>Caldanaerobacter</taxon>
    </lineage>
</organism>
<evidence type="ECO:0000256" key="3">
    <source>
        <dbReference type="SAM" id="Phobius"/>
    </source>
</evidence>
<feature type="transmembrane region" description="Helical" evidence="3">
    <location>
        <begin position="435"/>
        <end position="463"/>
    </location>
</feature>
<evidence type="ECO:0000256" key="2">
    <source>
        <dbReference type="SAM" id="Coils"/>
    </source>
</evidence>
<dbReference type="InterPro" id="IPR010090">
    <property type="entry name" value="Phage_tape_meas"/>
</dbReference>
<dbReference type="Proteomes" id="UP000529861">
    <property type="component" value="Unassembled WGS sequence"/>
</dbReference>
<feature type="domain" description="Phage tail tape measure protein" evidence="4">
    <location>
        <begin position="102"/>
        <end position="292"/>
    </location>
</feature>
<evidence type="ECO:0000256" key="1">
    <source>
        <dbReference type="ARBA" id="ARBA00022612"/>
    </source>
</evidence>
<feature type="coiled-coil region" evidence="2">
    <location>
        <begin position="12"/>
        <end position="46"/>
    </location>
</feature>
<keyword evidence="3" id="KW-1133">Transmembrane helix</keyword>
<accession>A0A7Y2L7P9</accession>
<keyword evidence="3" id="KW-0472">Membrane</keyword>
<sequence>MAKVIDAIIQLRDNFSAQMEKVTDSMVRAQKQINRLSKEYAKVGKDLQKAGDSLTKSITLPVVGAGVAAVKFAMDFEDGMAKVATIADTTKVSLDTIRKGLITLSNQTGISVNELTEAEYQALSAGVDTANSVKFLEAAVKAAKGGFTDTTTAVDALSTVLNAYGLTAKEAKRITDEMMVAQNYGKTTFGEMARSIGNVIPIASALNVSTKELFASIAVLTKSGIQTSEAVTGLKEAFSNIMKPSSEASKLAKQLGLDFSAAHLKSVGWAKFLEEVRQKTRNNAAQMAILFGSVEALNAVTVLAGKGAKDFSTALDMMKNSVGTTDKAFEQVANTSRMKLSKSLNSLKNSLIQFGDAISPMVEKVADVISKIADKFNSLTPEQQKMILYFAAVAASIGPVLKAFSALYLTIGSITGRISTAIKVFKTTSSIGRALLTIIGPANLVVAAVIAIALAAFLIIKYWKPIKTFFINLWAGIKQAFLSVFSAMSNSFKGFINLIVKGINFLIGGLNKIHFKLPNWIPGVGGKEFGIKIPLIPMLAKGTDYFEGGPAIVGERGPELVYLPRCSKVIDNQKTEKLLSSKKSINVTINVEKMEVRSEADLKKFAEMFVSMLEKEALNYGGAV</sequence>
<dbReference type="RefSeq" id="WP_170271207.1">
    <property type="nucleotide sequence ID" value="NZ_JABEQB010000025.1"/>
</dbReference>
<name>A0A7Y2L7P9_9THEO</name>
<evidence type="ECO:0000313" key="6">
    <source>
        <dbReference type="Proteomes" id="UP000529861"/>
    </source>
</evidence>
<reference evidence="5 6" key="1">
    <citation type="submission" date="2020-04" db="EMBL/GenBank/DDBJ databases">
        <title>Draft genome sequence of Caldanaerobacter sunterraneus. strain 1523vc isolated from Griffin hot spring, Kamchatka, Russia.</title>
        <authorList>
            <person name="Toshchakov S.V."/>
            <person name="Podosokorskaya O.A."/>
            <person name="Kublanov I.V."/>
            <person name="Korzhenkov A."/>
            <person name="Patrushev M.V."/>
        </authorList>
    </citation>
    <scope>NUCLEOTIDE SEQUENCE [LARGE SCALE GENOMIC DNA]</scope>
    <source>
        <strain evidence="5 6">1523vc</strain>
    </source>
</reference>
<protein>
    <submittedName>
        <fullName evidence="5">Phage tail tape measure protein</fullName>
    </submittedName>
</protein>
<feature type="transmembrane region" description="Helical" evidence="3">
    <location>
        <begin position="386"/>
        <end position="414"/>
    </location>
</feature>
<dbReference type="PANTHER" id="PTHR37813:SF1">
    <property type="entry name" value="FELS-2 PROPHAGE PROTEIN"/>
    <property type="match status" value="1"/>
</dbReference>
<keyword evidence="1" id="KW-1188">Viral release from host cell</keyword>
<gene>
    <name evidence="5" type="ORF">HKI81_08955</name>
</gene>
<keyword evidence="3" id="KW-0812">Transmembrane</keyword>
<dbReference type="Pfam" id="PF10145">
    <property type="entry name" value="PhageMin_Tail"/>
    <property type="match status" value="1"/>
</dbReference>
<evidence type="ECO:0000259" key="4">
    <source>
        <dbReference type="Pfam" id="PF10145"/>
    </source>
</evidence>
<dbReference type="AlphaFoldDB" id="A0A7Y2L7P9"/>
<evidence type="ECO:0000313" key="5">
    <source>
        <dbReference type="EMBL" id="NNG67347.1"/>
    </source>
</evidence>
<keyword evidence="2" id="KW-0175">Coiled coil</keyword>
<dbReference type="EMBL" id="JABEQB010000025">
    <property type="protein sequence ID" value="NNG67347.1"/>
    <property type="molecule type" value="Genomic_DNA"/>
</dbReference>
<comment type="caution">
    <text evidence="5">The sequence shown here is derived from an EMBL/GenBank/DDBJ whole genome shotgun (WGS) entry which is preliminary data.</text>
</comment>
<dbReference type="PANTHER" id="PTHR37813">
    <property type="entry name" value="FELS-2 PROPHAGE PROTEIN"/>
    <property type="match status" value="1"/>
</dbReference>